<dbReference type="Proteomes" id="UP001058072">
    <property type="component" value="Chromosome"/>
</dbReference>
<dbReference type="SMART" id="SM00849">
    <property type="entry name" value="Lactamase_B"/>
    <property type="match status" value="1"/>
</dbReference>
<dbReference type="Proteomes" id="UP001058016">
    <property type="component" value="Chromosome"/>
</dbReference>
<dbReference type="SUPFAM" id="SSF56281">
    <property type="entry name" value="Metallo-hydrolase/oxidoreductase"/>
    <property type="match status" value="1"/>
</dbReference>
<gene>
    <name evidence="2" type="ORF">J0J69_09085</name>
    <name evidence="3" type="ORF">J0J70_04895</name>
</gene>
<protein>
    <submittedName>
        <fullName evidence="3">MBL fold metallo-hydrolase</fullName>
    </submittedName>
</protein>
<evidence type="ECO:0000313" key="3">
    <source>
        <dbReference type="EMBL" id="UUF09302.1"/>
    </source>
</evidence>
<evidence type="ECO:0000259" key="1">
    <source>
        <dbReference type="SMART" id="SM00849"/>
    </source>
</evidence>
<dbReference type="InterPro" id="IPR001279">
    <property type="entry name" value="Metallo-B-lactamas"/>
</dbReference>
<dbReference type="InterPro" id="IPR036866">
    <property type="entry name" value="RibonucZ/Hydroxyglut_hydro"/>
</dbReference>
<dbReference type="InterPro" id="IPR052533">
    <property type="entry name" value="WalJ/YycJ-like"/>
</dbReference>
<dbReference type="RefSeq" id="WP_212724742.1">
    <property type="nucleotide sequence ID" value="NZ_CP071249.1"/>
</dbReference>
<sequence>MRICVLSSGSVGNATIIETEQTAILIDNGLSLKKLQELIKKSGFDENRIEHILITHEHGDHIKGVGVCTRKWKLNVCATAKTIDEMYRKNIIKPGFEQTTAVEKNVWFDLGDLSIMPFRISHDAVDPVGYMIKQGEKTLVYVTDTGYITGDILKTLGNADAYIMEANHNVEMLQMCNRPWSLKQRILDDCGHLSNEDSAYAMSQLIGEKTKHIYLAHLSQDANLPDLAEMTVRHILKEENVDLSKLNLHMTYAMHPSKVITL</sequence>
<dbReference type="EMBL" id="CP071249">
    <property type="protein sequence ID" value="UUF05242.1"/>
    <property type="molecule type" value="Genomic_DNA"/>
</dbReference>
<dbReference type="AlphaFoldDB" id="A0A9Q9CRD9"/>
<dbReference type="PANTHER" id="PTHR47619">
    <property type="entry name" value="METALLO-HYDROLASE YYCJ-RELATED"/>
    <property type="match status" value="1"/>
</dbReference>
<proteinExistence type="predicted"/>
<keyword evidence="4" id="KW-1185">Reference proteome</keyword>
<evidence type="ECO:0000313" key="4">
    <source>
        <dbReference type="Proteomes" id="UP001058016"/>
    </source>
</evidence>
<dbReference type="Gene3D" id="3.60.15.10">
    <property type="entry name" value="Ribonuclease Z/Hydroxyacylglutathione hydrolase-like"/>
    <property type="match status" value="1"/>
</dbReference>
<name>A0A9Q9CRD9_9FIRM</name>
<accession>A0A9Q9CRD9</accession>
<feature type="domain" description="Metallo-beta-lactamase" evidence="1">
    <location>
        <begin position="11"/>
        <end position="217"/>
    </location>
</feature>
<reference evidence="3 4" key="1">
    <citation type="submission" date="2021-03" db="EMBL/GenBank/DDBJ databases">
        <title>Comparative Genomics and Metabolomics in the genus Turicibacter.</title>
        <authorList>
            <person name="Maki J."/>
            <person name="Looft T."/>
        </authorList>
    </citation>
    <scope>NUCLEOTIDE SEQUENCE</scope>
    <source>
        <strain evidence="3">ISU324</strain>
        <strain evidence="2 4">MMM721</strain>
    </source>
</reference>
<dbReference type="PANTHER" id="PTHR47619:SF1">
    <property type="entry name" value="EXODEOXYRIBONUCLEASE WALJ"/>
    <property type="match status" value="1"/>
</dbReference>
<organism evidence="3 5">
    <name type="scientific">Turicibacter bilis</name>
    <dbReference type="NCBI Taxonomy" id="2735723"/>
    <lineage>
        <taxon>Bacteria</taxon>
        <taxon>Bacillati</taxon>
        <taxon>Bacillota</taxon>
        <taxon>Erysipelotrichia</taxon>
        <taxon>Erysipelotrichales</taxon>
        <taxon>Turicibacteraceae</taxon>
        <taxon>Turicibacter</taxon>
    </lineage>
</organism>
<evidence type="ECO:0000313" key="5">
    <source>
        <dbReference type="Proteomes" id="UP001058072"/>
    </source>
</evidence>
<dbReference type="EMBL" id="CP071250">
    <property type="protein sequence ID" value="UUF09302.1"/>
    <property type="molecule type" value="Genomic_DNA"/>
</dbReference>
<dbReference type="Pfam" id="PF12706">
    <property type="entry name" value="Lactamase_B_2"/>
    <property type="match status" value="1"/>
</dbReference>
<evidence type="ECO:0000313" key="2">
    <source>
        <dbReference type="EMBL" id="UUF05242.1"/>
    </source>
</evidence>